<sequence>MAWRSSGATNKDLIENMWRHGLIKDQRVKGAFLKVDRAHYAPVAPYEDSPQSIGHKATISAPHMHASATESLLPHILPSERRPAPRVLDVGSGSGYLTHLLAELVGDKGLVVGLEHIQALKDMGETNMAKSAEGRALLDSGKVKFRVGDGRKGWVEAPRDGETAEATGWDAIHVGAAAVELHQELVDQLRAPGRMFIPVEDDNSYDQYIWAIDKKEDGSLVKEKLFGVRYVPLTDAPKA</sequence>
<evidence type="ECO:0000256" key="2">
    <source>
        <dbReference type="ARBA" id="ARBA00005369"/>
    </source>
</evidence>
<organism evidence="8 9">
    <name type="scientific">Colletotrichum salicis</name>
    <dbReference type="NCBI Taxonomy" id="1209931"/>
    <lineage>
        <taxon>Eukaryota</taxon>
        <taxon>Fungi</taxon>
        <taxon>Dikarya</taxon>
        <taxon>Ascomycota</taxon>
        <taxon>Pezizomycotina</taxon>
        <taxon>Sordariomycetes</taxon>
        <taxon>Hypocreomycetidae</taxon>
        <taxon>Glomerellales</taxon>
        <taxon>Glomerellaceae</taxon>
        <taxon>Colletotrichum</taxon>
        <taxon>Colletotrichum acutatum species complex</taxon>
    </lineage>
</organism>
<keyword evidence="9" id="KW-1185">Reference proteome</keyword>
<dbReference type="OrthoDB" id="73890at2759"/>
<gene>
    <name evidence="8" type="ORF">CSAL01_11273</name>
</gene>
<evidence type="ECO:0000256" key="6">
    <source>
        <dbReference type="ARBA" id="ARBA00022679"/>
    </source>
</evidence>
<accession>A0A135UIL4</accession>
<comment type="similarity">
    <text evidence="2">Belongs to the methyltransferase superfamily. L-isoaspartyl/D-aspartyl protein methyltransferase family.</text>
</comment>
<comment type="subcellular location">
    <subcellularLocation>
        <location evidence="1">Cytoplasm</location>
    </subcellularLocation>
</comment>
<dbReference type="Pfam" id="PF01135">
    <property type="entry name" value="PCMT"/>
    <property type="match status" value="1"/>
</dbReference>
<comment type="caution">
    <text evidence="8">The sequence shown here is derived from an EMBL/GenBank/DDBJ whole genome shotgun (WGS) entry which is preliminary data.</text>
</comment>
<dbReference type="STRING" id="1209931.A0A135UIL4"/>
<dbReference type="InterPro" id="IPR029063">
    <property type="entry name" value="SAM-dependent_MTases_sf"/>
</dbReference>
<dbReference type="AlphaFoldDB" id="A0A135UIL4"/>
<dbReference type="GO" id="GO:0004719">
    <property type="term" value="F:protein-L-isoaspartate (D-aspartate) O-methyltransferase activity"/>
    <property type="evidence" value="ECO:0007669"/>
    <property type="project" value="UniProtKB-EC"/>
</dbReference>
<dbReference type="GO" id="GO:0032259">
    <property type="term" value="P:methylation"/>
    <property type="evidence" value="ECO:0007669"/>
    <property type="project" value="UniProtKB-KW"/>
</dbReference>
<dbReference type="NCBIfam" id="TIGR00080">
    <property type="entry name" value="pimt"/>
    <property type="match status" value="1"/>
</dbReference>
<dbReference type="CDD" id="cd02440">
    <property type="entry name" value="AdoMet_MTases"/>
    <property type="match status" value="1"/>
</dbReference>
<keyword evidence="6" id="KW-0808">Transferase</keyword>
<evidence type="ECO:0000313" key="9">
    <source>
        <dbReference type="Proteomes" id="UP000070121"/>
    </source>
</evidence>
<dbReference type="EC" id="2.1.1.77" evidence="3"/>
<keyword evidence="4" id="KW-0963">Cytoplasm</keyword>
<dbReference type="EMBL" id="JFFI01001405">
    <property type="protein sequence ID" value="KXH60242.1"/>
    <property type="molecule type" value="Genomic_DNA"/>
</dbReference>
<evidence type="ECO:0000256" key="3">
    <source>
        <dbReference type="ARBA" id="ARBA00011890"/>
    </source>
</evidence>
<dbReference type="GO" id="GO:0005737">
    <property type="term" value="C:cytoplasm"/>
    <property type="evidence" value="ECO:0007669"/>
    <property type="project" value="UniProtKB-SubCell"/>
</dbReference>
<dbReference type="Proteomes" id="UP000070121">
    <property type="component" value="Unassembled WGS sequence"/>
</dbReference>
<evidence type="ECO:0000256" key="1">
    <source>
        <dbReference type="ARBA" id="ARBA00004496"/>
    </source>
</evidence>
<evidence type="ECO:0000256" key="5">
    <source>
        <dbReference type="ARBA" id="ARBA00022603"/>
    </source>
</evidence>
<dbReference type="Gene3D" id="3.40.50.150">
    <property type="entry name" value="Vaccinia Virus protein VP39"/>
    <property type="match status" value="1"/>
</dbReference>
<dbReference type="SUPFAM" id="SSF53335">
    <property type="entry name" value="S-adenosyl-L-methionine-dependent methyltransferases"/>
    <property type="match status" value="1"/>
</dbReference>
<dbReference type="PANTHER" id="PTHR11579:SF0">
    <property type="entry name" value="PROTEIN-L-ISOASPARTATE(D-ASPARTATE) O-METHYLTRANSFERASE"/>
    <property type="match status" value="1"/>
</dbReference>
<dbReference type="PANTHER" id="PTHR11579">
    <property type="entry name" value="PROTEIN-L-ISOASPARTATE O-METHYLTRANSFERASE"/>
    <property type="match status" value="1"/>
</dbReference>
<evidence type="ECO:0000313" key="8">
    <source>
        <dbReference type="EMBL" id="KXH60242.1"/>
    </source>
</evidence>
<dbReference type="InterPro" id="IPR000682">
    <property type="entry name" value="PCMT"/>
</dbReference>
<proteinExistence type="inferred from homology"/>
<evidence type="ECO:0000256" key="7">
    <source>
        <dbReference type="ARBA" id="ARBA00022691"/>
    </source>
</evidence>
<protein>
    <recommendedName>
        <fullName evidence="3">protein-L-isoaspartate(D-aspartate) O-methyltransferase</fullName>
        <ecNumber evidence="3">2.1.1.77</ecNumber>
    </recommendedName>
</protein>
<reference evidence="8 9" key="1">
    <citation type="submission" date="2014-02" db="EMBL/GenBank/DDBJ databases">
        <title>The genome sequence of Colletotrichum salicis CBS 607.94.</title>
        <authorList>
            <person name="Baroncelli R."/>
            <person name="Thon M.R."/>
        </authorList>
    </citation>
    <scope>NUCLEOTIDE SEQUENCE [LARGE SCALE GENOMIC DNA]</scope>
    <source>
        <strain evidence="8 9">CBS 607.94</strain>
    </source>
</reference>
<name>A0A135UIL4_9PEZI</name>
<keyword evidence="5" id="KW-0489">Methyltransferase</keyword>
<evidence type="ECO:0000256" key="4">
    <source>
        <dbReference type="ARBA" id="ARBA00022490"/>
    </source>
</evidence>
<keyword evidence="7" id="KW-0949">S-adenosyl-L-methionine</keyword>